<accession>A0ABP1QMI5</accession>
<comment type="caution">
    <text evidence="2">The sequence shown here is derived from an EMBL/GenBank/DDBJ whole genome shotgun (WGS) entry which is preliminary data.</text>
</comment>
<keyword evidence="3" id="KW-1185">Reference proteome</keyword>
<dbReference type="EMBL" id="CAXLJM020000035">
    <property type="protein sequence ID" value="CAL8104304.1"/>
    <property type="molecule type" value="Genomic_DNA"/>
</dbReference>
<evidence type="ECO:0008006" key="4">
    <source>
        <dbReference type="Google" id="ProtNLM"/>
    </source>
</evidence>
<gene>
    <name evidence="2" type="ORF">ODALV1_LOCUS11710</name>
</gene>
<protein>
    <recommendedName>
        <fullName evidence="4">F-box domain-containing protein</fullName>
    </recommendedName>
</protein>
<evidence type="ECO:0000313" key="2">
    <source>
        <dbReference type="EMBL" id="CAL8104304.1"/>
    </source>
</evidence>
<evidence type="ECO:0000313" key="3">
    <source>
        <dbReference type="Proteomes" id="UP001642540"/>
    </source>
</evidence>
<proteinExistence type="predicted"/>
<feature type="compositionally biased region" description="Low complexity" evidence="1">
    <location>
        <begin position="1"/>
        <end position="25"/>
    </location>
</feature>
<dbReference type="Proteomes" id="UP001642540">
    <property type="component" value="Unassembled WGS sequence"/>
</dbReference>
<sequence length="561" mass="64318">MGNSESLPVTPVVSSSSSSSSSPSVDMENVIIKETPAQSKPVICYATNEDFSQELSIFPDLVWKGILGYVTDTKTILALLNTSPYFHQKMKELDGLLFNAALPHVMKSGVLDFPTTLECRLVNTTIKSTIDKTFRIIRNAKKSRGHRSHYSHGPYSSTQIFELDTFMNHFRAIIPSPSRNPFVTDCVKLWVHSPEYYERAMELLTQFGHLIKEMEITFEQLHHPATLMNRLIRTLALVPNLEQLRFYFTEFPEIEVDVIDGNKKTTTDLTRLSQFPVPSALEFPTLPQLSELEFMQRYTYSDDFSPPPPPPPAINSMVEATRVMLEAYGPQLSVLKCGKEMFMVDLQPDFYSQQISNLSELTLGSLGSFGALDPFTKLSNVQLPKLTRLSLEIEGRGGAIRNSFLGLLNNLRDSLEELYVWRHEDFMPLEIYDFPRADPPHPVMLLPKLKLLIVEHPGVIMDMNGTFWTALRPRLRNLECLEFRVSHWNFRYTNSTTLPELQVRNNFFAGFPILNQFIWKVTGDDCVNSTVITRWDLQEGEQRVVSERIPYVQQWPRRRPI</sequence>
<name>A0ABP1QMI5_9HEXA</name>
<evidence type="ECO:0000256" key="1">
    <source>
        <dbReference type="SAM" id="MobiDB-lite"/>
    </source>
</evidence>
<feature type="region of interest" description="Disordered" evidence="1">
    <location>
        <begin position="1"/>
        <end position="26"/>
    </location>
</feature>
<organism evidence="2 3">
    <name type="scientific">Orchesella dallaii</name>
    <dbReference type="NCBI Taxonomy" id="48710"/>
    <lineage>
        <taxon>Eukaryota</taxon>
        <taxon>Metazoa</taxon>
        <taxon>Ecdysozoa</taxon>
        <taxon>Arthropoda</taxon>
        <taxon>Hexapoda</taxon>
        <taxon>Collembola</taxon>
        <taxon>Entomobryomorpha</taxon>
        <taxon>Entomobryoidea</taxon>
        <taxon>Orchesellidae</taxon>
        <taxon>Orchesellinae</taxon>
        <taxon>Orchesella</taxon>
    </lineage>
</organism>
<reference evidence="2 3" key="1">
    <citation type="submission" date="2024-08" db="EMBL/GenBank/DDBJ databases">
        <authorList>
            <person name="Cucini C."/>
            <person name="Frati F."/>
        </authorList>
    </citation>
    <scope>NUCLEOTIDE SEQUENCE [LARGE SCALE GENOMIC DNA]</scope>
</reference>